<evidence type="ECO:0000256" key="1">
    <source>
        <dbReference type="SAM" id="MobiDB-lite"/>
    </source>
</evidence>
<dbReference type="EMBL" id="JAVRJZ010000020">
    <property type="protein sequence ID" value="KAK2705985.1"/>
    <property type="molecule type" value="Genomic_DNA"/>
</dbReference>
<reference evidence="2" key="1">
    <citation type="submission" date="2023-07" db="EMBL/GenBank/DDBJ databases">
        <title>Chromosome-level genome assembly of Artemia franciscana.</title>
        <authorList>
            <person name="Jo E."/>
        </authorList>
    </citation>
    <scope>NUCLEOTIDE SEQUENCE</scope>
    <source>
        <tissue evidence="2">Whole body</tissue>
    </source>
</reference>
<feature type="region of interest" description="Disordered" evidence="1">
    <location>
        <begin position="40"/>
        <end position="67"/>
    </location>
</feature>
<keyword evidence="3" id="KW-1185">Reference proteome</keyword>
<evidence type="ECO:0000313" key="3">
    <source>
        <dbReference type="Proteomes" id="UP001187531"/>
    </source>
</evidence>
<proteinExistence type="predicted"/>
<feature type="compositionally biased region" description="Basic and acidic residues" evidence="1">
    <location>
        <begin position="40"/>
        <end position="51"/>
    </location>
</feature>
<dbReference type="AlphaFoldDB" id="A0AA88H6D8"/>
<evidence type="ECO:0000313" key="2">
    <source>
        <dbReference type="EMBL" id="KAK2705985.1"/>
    </source>
</evidence>
<organism evidence="2 3">
    <name type="scientific">Artemia franciscana</name>
    <name type="common">Brine shrimp</name>
    <name type="synonym">Artemia sanfranciscana</name>
    <dbReference type="NCBI Taxonomy" id="6661"/>
    <lineage>
        <taxon>Eukaryota</taxon>
        <taxon>Metazoa</taxon>
        <taxon>Ecdysozoa</taxon>
        <taxon>Arthropoda</taxon>
        <taxon>Crustacea</taxon>
        <taxon>Branchiopoda</taxon>
        <taxon>Anostraca</taxon>
        <taxon>Artemiidae</taxon>
        <taxon>Artemia</taxon>
    </lineage>
</organism>
<feature type="compositionally biased region" description="Polar residues" evidence="1">
    <location>
        <begin position="52"/>
        <end position="67"/>
    </location>
</feature>
<comment type="caution">
    <text evidence="2">The sequence shown here is derived from an EMBL/GenBank/DDBJ whole genome shotgun (WGS) entry which is preliminary data.</text>
</comment>
<gene>
    <name evidence="2" type="ORF">QYM36_016117</name>
</gene>
<name>A0AA88H6D8_ARTSF</name>
<protein>
    <submittedName>
        <fullName evidence="2">Uncharacterized protein</fullName>
    </submittedName>
</protein>
<accession>A0AA88H6D8</accession>
<dbReference type="Proteomes" id="UP001187531">
    <property type="component" value="Unassembled WGS sequence"/>
</dbReference>
<sequence>MMTPGYSIQIRFGDEEIEQSVELKHLGNIFEKALQLRQEEVKEIPPSKDSSESGNPKTSQTCKNSIS</sequence>